<reference evidence="5" key="1">
    <citation type="submission" date="2020-05" db="EMBL/GenBank/DDBJ databases">
        <title>Phylogenomic resolution of chytrid fungi.</title>
        <authorList>
            <person name="Stajich J.E."/>
            <person name="Amses K."/>
            <person name="Simmons R."/>
            <person name="Seto K."/>
            <person name="Myers J."/>
            <person name="Bonds A."/>
            <person name="Quandt C.A."/>
            <person name="Barry K."/>
            <person name="Liu P."/>
            <person name="Grigoriev I."/>
            <person name="Longcore J.E."/>
            <person name="James T.Y."/>
        </authorList>
    </citation>
    <scope>NUCLEOTIDE SEQUENCE</scope>
    <source>
        <strain evidence="5">PLAUS21</strain>
    </source>
</reference>
<feature type="domain" description="K Homology" evidence="4">
    <location>
        <begin position="228"/>
        <end position="298"/>
    </location>
</feature>
<dbReference type="EMBL" id="JADGKB010000004">
    <property type="protein sequence ID" value="KAJ3261729.1"/>
    <property type="molecule type" value="Genomic_DNA"/>
</dbReference>
<gene>
    <name evidence="5" type="ORF">HK103_004680</name>
</gene>
<name>A0AAD5ULV4_9FUNG</name>
<dbReference type="PROSITE" id="PS50084">
    <property type="entry name" value="KH_TYPE_1"/>
    <property type="match status" value="3"/>
</dbReference>
<feature type="domain" description="K Homology" evidence="4">
    <location>
        <begin position="146"/>
        <end position="217"/>
    </location>
</feature>
<feature type="region of interest" description="Disordered" evidence="3">
    <location>
        <begin position="360"/>
        <end position="412"/>
    </location>
</feature>
<keyword evidence="1" id="KW-0677">Repeat</keyword>
<dbReference type="InterPro" id="IPR004087">
    <property type="entry name" value="KH_dom"/>
</dbReference>
<dbReference type="CDD" id="cd00105">
    <property type="entry name" value="KH-I"/>
    <property type="match status" value="2"/>
</dbReference>
<dbReference type="SMART" id="SM00322">
    <property type="entry name" value="KH"/>
    <property type="match status" value="3"/>
</dbReference>
<dbReference type="SUPFAM" id="SSF54791">
    <property type="entry name" value="Eukaryotic type KH-domain (KH-domain type I)"/>
    <property type="match status" value="3"/>
</dbReference>
<dbReference type="InterPro" id="IPR036612">
    <property type="entry name" value="KH_dom_type_1_sf"/>
</dbReference>
<dbReference type="AlphaFoldDB" id="A0AAD5ULV4"/>
<evidence type="ECO:0000313" key="6">
    <source>
        <dbReference type="Proteomes" id="UP001210925"/>
    </source>
</evidence>
<evidence type="ECO:0000256" key="1">
    <source>
        <dbReference type="ARBA" id="ARBA00022737"/>
    </source>
</evidence>
<dbReference type="PANTHER" id="PTHR10288">
    <property type="entry name" value="KH DOMAIN CONTAINING RNA BINDING PROTEIN"/>
    <property type="match status" value="1"/>
</dbReference>
<dbReference type="Gene3D" id="3.30.1370.10">
    <property type="entry name" value="K Homology domain, type 1"/>
    <property type="match status" value="3"/>
</dbReference>
<organism evidence="5 6">
    <name type="scientific">Boothiomyces macroporosus</name>
    <dbReference type="NCBI Taxonomy" id="261099"/>
    <lineage>
        <taxon>Eukaryota</taxon>
        <taxon>Fungi</taxon>
        <taxon>Fungi incertae sedis</taxon>
        <taxon>Chytridiomycota</taxon>
        <taxon>Chytridiomycota incertae sedis</taxon>
        <taxon>Chytridiomycetes</taxon>
        <taxon>Rhizophydiales</taxon>
        <taxon>Terramycetaceae</taxon>
        <taxon>Boothiomyces</taxon>
    </lineage>
</organism>
<feature type="compositionally biased region" description="Basic and acidic residues" evidence="3">
    <location>
        <begin position="360"/>
        <end position="386"/>
    </location>
</feature>
<comment type="caution">
    <text evidence="5">The sequence shown here is derived from an EMBL/GenBank/DDBJ whole genome shotgun (WGS) entry which is preliminary data.</text>
</comment>
<accession>A0AAD5ULV4</accession>
<dbReference type="Proteomes" id="UP001210925">
    <property type="component" value="Unassembled WGS sequence"/>
</dbReference>
<keyword evidence="2" id="KW-0694">RNA-binding</keyword>
<dbReference type="InterPro" id="IPR004088">
    <property type="entry name" value="KH_dom_type_1"/>
</dbReference>
<proteinExistence type="predicted"/>
<evidence type="ECO:0000313" key="5">
    <source>
        <dbReference type="EMBL" id="KAJ3261729.1"/>
    </source>
</evidence>
<protein>
    <recommendedName>
        <fullName evidence="4">K Homology domain-containing protein</fullName>
    </recommendedName>
</protein>
<evidence type="ECO:0000256" key="2">
    <source>
        <dbReference type="PROSITE-ProRule" id="PRU00117"/>
    </source>
</evidence>
<evidence type="ECO:0000256" key="3">
    <source>
        <dbReference type="SAM" id="MobiDB-lite"/>
    </source>
</evidence>
<feature type="domain" description="K Homology" evidence="4">
    <location>
        <begin position="61"/>
        <end position="130"/>
    </location>
</feature>
<evidence type="ECO:0000259" key="4">
    <source>
        <dbReference type="SMART" id="SM00322"/>
    </source>
</evidence>
<keyword evidence="6" id="KW-1185">Reference proteome</keyword>
<dbReference type="Pfam" id="PF00013">
    <property type="entry name" value="KH_1"/>
    <property type="match status" value="3"/>
</dbReference>
<sequence>MSTGDQANFRDAIERAKAIAAKLKLAAGIGIQREEPVKPAPQKEKKVEIPDSKDVSVYQAPTTTIEIIIPSHMTGLLIGTGGQTLKTLESLCKVTIKLAEGKTESEKKAIVTGEDPCVQDAKERIEDIVFGKGALQILYGGPSQLGHETVYIQVPVHRVGLVIGRLGETIKILQEKSGAKINVVKEENDHLDTRTVVVSGPPNCIATAKTLIDEIVTDGSFASQFGPAGTSEVIYIPRDKVGLIIGKGGDTLKVIQNECNVRLNIDATGDVGGERPVTISGLPDSIQLAKEQIYDRVQGLRRGGAKEPEYGFADYGVAYDYSQYDPSQYQGDPKAYAQYYAQYYAAQGYTVDPEAQTREWDVGKEQADRKNKFSEHDDRANHEKKRDRSPRRDHRDRDRERDRDFDRRDKRR</sequence>
<feature type="compositionally biased region" description="Basic and acidic residues" evidence="3">
    <location>
        <begin position="393"/>
        <end position="412"/>
    </location>
</feature>
<dbReference type="GO" id="GO:0003723">
    <property type="term" value="F:RNA binding"/>
    <property type="evidence" value="ECO:0007669"/>
    <property type="project" value="UniProtKB-UniRule"/>
</dbReference>